<evidence type="ECO:0000313" key="1">
    <source>
        <dbReference type="EMBL" id="KAF9424087.1"/>
    </source>
</evidence>
<dbReference type="Proteomes" id="UP000648187">
    <property type="component" value="Unassembled WGS sequence"/>
</dbReference>
<sequence length="157" mass="17858">AKASNQRSWLLNAQFLLARCHLLQNNRPEARAVLLEAAGLARSYGYSEVADFYDTCVNVCLEGEVIAANAPLEKREKDLVSLMQGDDLRTAAKHLFKRMSIIPTSRRFSIMPGARFEDTPNLSRGSRRRLSILPKTQQPTQMTRRVNRTLGFQEFDF</sequence>
<name>A0A835GRU8_SPOEX</name>
<organism evidence="1 2">
    <name type="scientific">Spodoptera exigua</name>
    <name type="common">Beet armyworm</name>
    <name type="synonym">Noctua fulgens</name>
    <dbReference type="NCBI Taxonomy" id="7107"/>
    <lineage>
        <taxon>Eukaryota</taxon>
        <taxon>Metazoa</taxon>
        <taxon>Ecdysozoa</taxon>
        <taxon>Arthropoda</taxon>
        <taxon>Hexapoda</taxon>
        <taxon>Insecta</taxon>
        <taxon>Pterygota</taxon>
        <taxon>Neoptera</taxon>
        <taxon>Endopterygota</taxon>
        <taxon>Lepidoptera</taxon>
        <taxon>Glossata</taxon>
        <taxon>Ditrysia</taxon>
        <taxon>Noctuoidea</taxon>
        <taxon>Noctuidae</taxon>
        <taxon>Amphipyrinae</taxon>
        <taxon>Spodoptera</taxon>
    </lineage>
</organism>
<accession>A0A835GRU8</accession>
<gene>
    <name evidence="1" type="ORF">HW555_000796</name>
</gene>
<dbReference type="EMBL" id="JACKWZ010000005">
    <property type="protein sequence ID" value="KAF9424087.1"/>
    <property type="molecule type" value="Genomic_DNA"/>
</dbReference>
<dbReference type="AlphaFoldDB" id="A0A835GRU8"/>
<comment type="caution">
    <text evidence="1">The sequence shown here is derived from an EMBL/GenBank/DDBJ whole genome shotgun (WGS) entry which is preliminary data.</text>
</comment>
<feature type="non-terminal residue" evidence="1">
    <location>
        <position position="1"/>
    </location>
</feature>
<reference evidence="1" key="1">
    <citation type="submission" date="2020-08" db="EMBL/GenBank/DDBJ databases">
        <title>Spodoptera exigua strain:BAW_Kor-Di-RS1 Genome sequencing and assembly.</title>
        <authorList>
            <person name="Kim J."/>
            <person name="Nam H.Y."/>
            <person name="Kwon M."/>
            <person name="Choi J.H."/>
            <person name="Cho S.R."/>
            <person name="Kim G.-H."/>
        </authorList>
    </citation>
    <scope>NUCLEOTIDE SEQUENCE</scope>
    <source>
        <strain evidence="1">BAW_Kor-Di-RS1</strain>
        <tissue evidence="1">Whole-body</tissue>
    </source>
</reference>
<keyword evidence="2" id="KW-1185">Reference proteome</keyword>
<proteinExistence type="predicted"/>
<evidence type="ECO:0000313" key="2">
    <source>
        <dbReference type="Proteomes" id="UP000648187"/>
    </source>
</evidence>
<protein>
    <submittedName>
        <fullName evidence="1">Uncharacterized protein</fullName>
    </submittedName>
</protein>